<dbReference type="PIRSF" id="PIRSF003174">
    <property type="entry name" value="CreA"/>
    <property type="match status" value="1"/>
</dbReference>
<dbReference type="RefSeq" id="WP_284391190.1">
    <property type="nucleotide sequence ID" value="NZ_BSNK01000002.1"/>
</dbReference>
<dbReference type="PANTHER" id="PTHR37952">
    <property type="match status" value="1"/>
</dbReference>
<protein>
    <recommendedName>
        <fullName evidence="4">CREA protein</fullName>
    </recommendedName>
</protein>
<dbReference type="PROSITE" id="PS51257">
    <property type="entry name" value="PROKAR_LIPOPROTEIN"/>
    <property type="match status" value="1"/>
</dbReference>
<proteinExistence type="predicted"/>
<evidence type="ECO:0000256" key="1">
    <source>
        <dbReference type="SAM" id="SignalP"/>
    </source>
</evidence>
<reference evidence="2" key="1">
    <citation type="journal article" date="2014" name="Int. J. Syst. Evol. Microbiol.">
        <title>Complete genome of a new Firmicutes species belonging to the dominant human colonic microbiota ('Ruminococcus bicirculans') reveals two chromosomes and a selective capacity to utilize plant glucans.</title>
        <authorList>
            <consortium name="NISC Comparative Sequencing Program"/>
            <person name="Wegmann U."/>
            <person name="Louis P."/>
            <person name="Goesmann A."/>
            <person name="Henrissat B."/>
            <person name="Duncan S.H."/>
            <person name="Flint H.J."/>
        </authorList>
    </citation>
    <scope>NUCLEOTIDE SEQUENCE</scope>
    <source>
        <strain evidence="2">NBRC 108219</strain>
    </source>
</reference>
<comment type="caution">
    <text evidence="2">The sequence shown here is derived from an EMBL/GenBank/DDBJ whole genome shotgun (WGS) entry which is preliminary data.</text>
</comment>
<name>A0ABQ5VC11_9PROT</name>
<dbReference type="EMBL" id="BSNK01000002">
    <property type="protein sequence ID" value="GLQ24595.1"/>
    <property type="molecule type" value="Genomic_DNA"/>
</dbReference>
<evidence type="ECO:0008006" key="4">
    <source>
        <dbReference type="Google" id="ProtNLM"/>
    </source>
</evidence>
<accession>A0ABQ5VC11</accession>
<dbReference type="PANTHER" id="PTHR37952:SF2">
    <property type="entry name" value="PROTEIN CREA"/>
    <property type="match status" value="1"/>
</dbReference>
<keyword evidence="3" id="KW-1185">Reference proteome</keyword>
<gene>
    <name evidence="2" type="ORF">GCM10007853_24690</name>
</gene>
<dbReference type="Proteomes" id="UP001161391">
    <property type="component" value="Unassembled WGS sequence"/>
</dbReference>
<sequence>MRRLLFISSAALVLSACGGGGAEVAEINNDWTGNEIKIEALNDEKVQGVTCHMAHFDRGVIDRLRKGDWFENPSNGSISCGVTGPITIGDIETRKKGEEVFRQSQSIIFKKLSVRRVYDADNDALVYLVYSRRIVDGSAKMSIASVPLYGESVTWTNR</sequence>
<reference evidence="2" key="2">
    <citation type="submission" date="2023-01" db="EMBL/GenBank/DDBJ databases">
        <title>Draft genome sequence of Algimonas ampicilliniresistens strain NBRC 108219.</title>
        <authorList>
            <person name="Sun Q."/>
            <person name="Mori K."/>
        </authorList>
    </citation>
    <scope>NUCLEOTIDE SEQUENCE</scope>
    <source>
        <strain evidence="2">NBRC 108219</strain>
    </source>
</reference>
<organism evidence="2 3">
    <name type="scientific">Algimonas ampicilliniresistens</name>
    <dbReference type="NCBI Taxonomy" id="1298735"/>
    <lineage>
        <taxon>Bacteria</taxon>
        <taxon>Pseudomonadati</taxon>
        <taxon>Pseudomonadota</taxon>
        <taxon>Alphaproteobacteria</taxon>
        <taxon>Maricaulales</taxon>
        <taxon>Robiginitomaculaceae</taxon>
        <taxon>Algimonas</taxon>
    </lineage>
</organism>
<evidence type="ECO:0000313" key="2">
    <source>
        <dbReference type="EMBL" id="GLQ24595.1"/>
    </source>
</evidence>
<evidence type="ECO:0000313" key="3">
    <source>
        <dbReference type="Proteomes" id="UP001161391"/>
    </source>
</evidence>
<keyword evidence="1" id="KW-0732">Signal</keyword>
<feature type="signal peptide" evidence="1">
    <location>
        <begin position="1"/>
        <end position="22"/>
    </location>
</feature>
<feature type="chain" id="PRO_5045281125" description="CREA protein" evidence="1">
    <location>
        <begin position="23"/>
        <end position="158"/>
    </location>
</feature>
<dbReference type="Pfam" id="PF05981">
    <property type="entry name" value="CreA"/>
    <property type="match status" value="1"/>
</dbReference>
<dbReference type="InterPro" id="IPR010292">
    <property type="entry name" value="Uncharacterised_CreA"/>
</dbReference>